<dbReference type="EMBL" id="VRLW01000001">
    <property type="protein sequence ID" value="KAA1259415.1"/>
    <property type="molecule type" value="Genomic_DNA"/>
</dbReference>
<evidence type="ECO:0000313" key="1">
    <source>
        <dbReference type="EMBL" id="KAA1259415.1"/>
    </source>
</evidence>
<evidence type="ECO:0000313" key="2">
    <source>
        <dbReference type="Proteomes" id="UP000322699"/>
    </source>
</evidence>
<keyword evidence="2" id="KW-1185">Reference proteome</keyword>
<dbReference type="Proteomes" id="UP000322699">
    <property type="component" value="Unassembled WGS sequence"/>
</dbReference>
<dbReference type="Gene3D" id="3.40.1410.10">
    <property type="entry name" value="Chorismate lyase-like"/>
    <property type="match status" value="1"/>
</dbReference>
<name>A0A5B1CHJ6_9BACT</name>
<protein>
    <submittedName>
        <fullName evidence="1">Uncharacterized protein</fullName>
    </submittedName>
</protein>
<dbReference type="AlphaFoldDB" id="A0A5B1CHJ6"/>
<reference evidence="1 2" key="1">
    <citation type="submission" date="2019-08" db="EMBL/GenBank/DDBJ databases">
        <title>Deep-cultivation of Planctomycetes and their phenomic and genomic characterization uncovers novel biology.</title>
        <authorList>
            <person name="Wiegand S."/>
            <person name="Jogler M."/>
            <person name="Boedeker C."/>
            <person name="Pinto D."/>
            <person name="Vollmers J."/>
            <person name="Rivas-Marin E."/>
            <person name="Kohn T."/>
            <person name="Peeters S.H."/>
            <person name="Heuer A."/>
            <person name="Rast P."/>
            <person name="Oberbeckmann S."/>
            <person name="Bunk B."/>
            <person name="Jeske O."/>
            <person name="Meyerdierks A."/>
            <person name="Storesund J.E."/>
            <person name="Kallscheuer N."/>
            <person name="Luecker S."/>
            <person name="Lage O.M."/>
            <person name="Pohl T."/>
            <person name="Merkel B.J."/>
            <person name="Hornburger P."/>
            <person name="Mueller R.-W."/>
            <person name="Bruemmer F."/>
            <person name="Labrenz M."/>
            <person name="Spormann A.M."/>
            <person name="Op Den Camp H."/>
            <person name="Overmann J."/>
            <person name="Amann R."/>
            <person name="Jetten M.S.M."/>
            <person name="Mascher T."/>
            <person name="Medema M.H."/>
            <person name="Devos D.P."/>
            <person name="Kaster A.-K."/>
            <person name="Ovreas L."/>
            <person name="Rohde M."/>
            <person name="Galperin M.Y."/>
            <person name="Jogler C."/>
        </authorList>
    </citation>
    <scope>NUCLEOTIDE SEQUENCE [LARGE SCALE GENOMIC DNA]</scope>
    <source>
        <strain evidence="1 2">LF1</strain>
    </source>
</reference>
<dbReference type="InterPro" id="IPR028978">
    <property type="entry name" value="Chorismate_lyase_/UTRA_dom_sf"/>
</dbReference>
<gene>
    <name evidence="1" type="ORF">LF1_19470</name>
</gene>
<dbReference type="OrthoDB" id="268218at2"/>
<proteinExistence type="predicted"/>
<dbReference type="SUPFAM" id="SSF64288">
    <property type="entry name" value="Chorismate lyase-like"/>
    <property type="match status" value="1"/>
</dbReference>
<sequence>MSSEVDLESLLDEFYGGDLVEIAKDDQGSHLQLGTFDRVSDVPAPYDGLLNHHHHMTVTVEAFHKEKVNVSVHRHHINGRHYTREITLVTELSKRFVQYGIVRIDMSALADPVWKQIESGEIPLGRVLIENEVLRDVEMQQLWKIQAGPCLAEKLHSVIGETFYGRTAMIHCDGNPAIELLEIVSKV</sequence>
<organism evidence="1 2">
    <name type="scientific">Rubripirellula obstinata</name>
    <dbReference type="NCBI Taxonomy" id="406547"/>
    <lineage>
        <taxon>Bacteria</taxon>
        <taxon>Pseudomonadati</taxon>
        <taxon>Planctomycetota</taxon>
        <taxon>Planctomycetia</taxon>
        <taxon>Pirellulales</taxon>
        <taxon>Pirellulaceae</taxon>
        <taxon>Rubripirellula</taxon>
    </lineage>
</organism>
<accession>A0A5B1CHJ6</accession>
<comment type="caution">
    <text evidence="1">The sequence shown here is derived from an EMBL/GenBank/DDBJ whole genome shotgun (WGS) entry which is preliminary data.</text>
</comment>
<dbReference type="RefSeq" id="WP_068265451.1">
    <property type="nucleotide sequence ID" value="NZ_LWSK01000088.1"/>
</dbReference>